<feature type="transmembrane region" description="Helical" evidence="8">
    <location>
        <begin position="399"/>
        <end position="419"/>
    </location>
</feature>
<feature type="transmembrane region" description="Helical" evidence="8">
    <location>
        <begin position="365"/>
        <end position="387"/>
    </location>
</feature>
<reference evidence="10" key="1">
    <citation type="journal article" date="2021" name="Nat. Commun.">
        <title>Genetic determinants of endophytism in the Arabidopsis root mycobiome.</title>
        <authorList>
            <person name="Mesny F."/>
            <person name="Miyauchi S."/>
            <person name="Thiergart T."/>
            <person name="Pickel B."/>
            <person name="Atanasova L."/>
            <person name="Karlsson M."/>
            <person name="Huettel B."/>
            <person name="Barry K.W."/>
            <person name="Haridas S."/>
            <person name="Chen C."/>
            <person name="Bauer D."/>
            <person name="Andreopoulos W."/>
            <person name="Pangilinan J."/>
            <person name="LaButti K."/>
            <person name="Riley R."/>
            <person name="Lipzen A."/>
            <person name="Clum A."/>
            <person name="Drula E."/>
            <person name="Henrissat B."/>
            <person name="Kohler A."/>
            <person name="Grigoriev I.V."/>
            <person name="Martin F.M."/>
            <person name="Hacquard S."/>
        </authorList>
    </citation>
    <scope>NUCLEOTIDE SEQUENCE</scope>
    <source>
        <strain evidence="10">MPI-SDFR-AT-0120</strain>
    </source>
</reference>
<keyword evidence="4 8" id="KW-0812">Transmembrane</keyword>
<dbReference type="FunFam" id="1.20.1250.20:FF:000286">
    <property type="entry name" value="MFS efflux transporter"/>
    <property type="match status" value="1"/>
</dbReference>
<evidence type="ECO:0000256" key="5">
    <source>
        <dbReference type="ARBA" id="ARBA00022989"/>
    </source>
</evidence>
<feature type="transmembrane region" description="Helical" evidence="8">
    <location>
        <begin position="75"/>
        <end position="92"/>
    </location>
</feature>
<feature type="region of interest" description="Disordered" evidence="7">
    <location>
        <begin position="1"/>
        <end position="22"/>
    </location>
</feature>
<accession>A0A8K0RHJ1</accession>
<dbReference type="Gene3D" id="1.20.1250.20">
    <property type="entry name" value="MFS general substrate transporter like domains"/>
    <property type="match status" value="2"/>
</dbReference>
<dbReference type="InterPro" id="IPR020846">
    <property type="entry name" value="MFS_dom"/>
</dbReference>
<keyword evidence="11" id="KW-1185">Reference proteome</keyword>
<evidence type="ECO:0000256" key="6">
    <source>
        <dbReference type="ARBA" id="ARBA00023136"/>
    </source>
</evidence>
<feature type="transmembrane region" description="Helical" evidence="8">
    <location>
        <begin position="38"/>
        <end position="63"/>
    </location>
</feature>
<feature type="transmembrane region" description="Helical" evidence="8">
    <location>
        <begin position="193"/>
        <end position="213"/>
    </location>
</feature>
<dbReference type="SUPFAM" id="SSF103473">
    <property type="entry name" value="MFS general substrate transporter"/>
    <property type="match status" value="1"/>
</dbReference>
<dbReference type="Proteomes" id="UP000813461">
    <property type="component" value="Unassembled WGS sequence"/>
</dbReference>
<dbReference type="InterPro" id="IPR051788">
    <property type="entry name" value="MFS_Transporter"/>
</dbReference>
<evidence type="ECO:0000313" key="11">
    <source>
        <dbReference type="Proteomes" id="UP000813461"/>
    </source>
</evidence>
<evidence type="ECO:0000256" key="1">
    <source>
        <dbReference type="ARBA" id="ARBA00004127"/>
    </source>
</evidence>
<dbReference type="EMBL" id="JAGMVJ010000001">
    <property type="protein sequence ID" value="KAH7095473.1"/>
    <property type="molecule type" value="Genomic_DNA"/>
</dbReference>
<feature type="transmembrane region" description="Helical" evidence="8">
    <location>
        <begin position="336"/>
        <end position="358"/>
    </location>
</feature>
<feature type="transmembrane region" description="Helical" evidence="8">
    <location>
        <begin position="113"/>
        <end position="137"/>
    </location>
</feature>
<keyword evidence="6 8" id="KW-0472">Membrane</keyword>
<dbReference type="GO" id="GO:0012505">
    <property type="term" value="C:endomembrane system"/>
    <property type="evidence" value="ECO:0007669"/>
    <property type="project" value="UniProtKB-SubCell"/>
</dbReference>
<comment type="similarity">
    <text evidence="2">Belongs to the major facilitator superfamily.</text>
</comment>
<protein>
    <submittedName>
        <fullName evidence="10">Major facilitator superfamily domain-containing protein</fullName>
    </submittedName>
</protein>
<evidence type="ECO:0000256" key="2">
    <source>
        <dbReference type="ARBA" id="ARBA00008335"/>
    </source>
</evidence>
<feature type="transmembrane region" description="Helical" evidence="8">
    <location>
        <begin position="239"/>
        <end position="258"/>
    </location>
</feature>
<keyword evidence="3" id="KW-0813">Transport</keyword>
<dbReference type="PROSITE" id="PS50850">
    <property type="entry name" value="MFS"/>
    <property type="match status" value="1"/>
</dbReference>
<evidence type="ECO:0000256" key="4">
    <source>
        <dbReference type="ARBA" id="ARBA00022692"/>
    </source>
</evidence>
<dbReference type="GO" id="GO:0022857">
    <property type="term" value="F:transmembrane transporter activity"/>
    <property type="evidence" value="ECO:0007669"/>
    <property type="project" value="InterPro"/>
</dbReference>
<sequence length="440" mass="47727">MTVRTTTDDTESSPLLDGDEQMDEDVLRPGSHKLDVSLAIKIASTMVSFSTLGLFNSSIGAVLPLLSSYYHLSDLHVSLLFLAGPAGYILAAQSSDTIHRRFGQRGIAFVGPMFQILATFVIATHSSFGLVLIGFALQGLGTGLLDGSWCAWAGSMENANTISGLLHGSYSVGGAAGPFVVTLITTNRLPWYLWYYALGIQTVFELLVLLYAFRNETGSVYRQSKRPEVGNTKPDTRAIFHYLGTWLCAMYFLAYVGTETAISGWVVSFMLRKRSATPYMASLSSSGFWIGMAVGRLLLGFGTDRIGVRRATILYFFCAILLQLLFIAWTSPIVSVIVMILLGFTMGPMFPSGIVVLTRLLPAELHIAAVSFVSSLGQVGGAALPFAIGAVVDKLGIGIFQYAILMQTAAAVVVWLVFARLHSVAQNQRLDASRELRRED</sequence>
<feature type="domain" description="Major facilitator superfamily (MFS) profile" evidence="9">
    <location>
        <begin position="36"/>
        <end position="422"/>
    </location>
</feature>
<evidence type="ECO:0000256" key="3">
    <source>
        <dbReference type="ARBA" id="ARBA00022448"/>
    </source>
</evidence>
<name>A0A8K0RHJ1_9PLEO</name>
<comment type="caution">
    <text evidence="10">The sequence shown here is derived from an EMBL/GenBank/DDBJ whole genome shotgun (WGS) entry which is preliminary data.</text>
</comment>
<dbReference type="InterPro" id="IPR011701">
    <property type="entry name" value="MFS"/>
</dbReference>
<evidence type="ECO:0000256" key="8">
    <source>
        <dbReference type="SAM" id="Phobius"/>
    </source>
</evidence>
<dbReference type="GO" id="GO:0016020">
    <property type="term" value="C:membrane"/>
    <property type="evidence" value="ECO:0007669"/>
    <property type="project" value="TreeGrafter"/>
</dbReference>
<dbReference type="OrthoDB" id="413079at2759"/>
<dbReference type="InterPro" id="IPR036259">
    <property type="entry name" value="MFS_trans_sf"/>
</dbReference>
<dbReference type="PANTHER" id="PTHR23514">
    <property type="entry name" value="BYPASS OF STOP CODON PROTEIN 6"/>
    <property type="match status" value="1"/>
</dbReference>
<comment type="subcellular location">
    <subcellularLocation>
        <location evidence="1">Endomembrane system</location>
        <topology evidence="1">Multi-pass membrane protein</topology>
    </subcellularLocation>
</comment>
<dbReference type="PANTHER" id="PTHR23514:SF3">
    <property type="entry name" value="BYPASS OF STOP CODON PROTEIN 6"/>
    <property type="match status" value="1"/>
</dbReference>
<evidence type="ECO:0000256" key="7">
    <source>
        <dbReference type="SAM" id="MobiDB-lite"/>
    </source>
</evidence>
<organism evidence="10 11">
    <name type="scientific">Paraphoma chrysanthemicola</name>
    <dbReference type="NCBI Taxonomy" id="798071"/>
    <lineage>
        <taxon>Eukaryota</taxon>
        <taxon>Fungi</taxon>
        <taxon>Dikarya</taxon>
        <taxon>Ascomycota</taxon>
        <taxon>Pezizomycotina</taxon>
        <taxon>Dothideomycetes</taxon>
        <taxon>Pleosporomycetidae</taxon>
        <taxon>Pleosporales</taxon>
        <taxon>Pleosporineae</taxon>
        <taxon>Phaeosphaeriaceae</taxon>
        <taxon>Paraphoma</taxon>
    </lineage>
</organism>
<feature type="transmembrane region" description="Helical" evidence="8">
    <location>
        <begin position="278"/>
        <end position="299"/>
    </location>
</feature>
<keyword evidence="5 8" id="KW-1133">Transmembrane helix</keyword>
<dbReference type="AlphaFoldDB" id="A0A8K0RHJ1"/>
<proteinExistence type="inferred from homology"/>
<gene>
    <name evidence="10" type="ORF">FB567DRAFT_512679</name>
</gene>
<evidence type="ECO:0000313" key="10">
    <source>
        <dbReference type="EMBL" id="KAH7095473.1"/>
    </source>
</evidence>
<evidence type="ECO:0000259" key="9">
    <source>
        <dbReference type="PROSITE" id="PS50850"/>
    </source>
</evidence>
<feature type="transmembrane region" description="Helical" evidence="8">
    <location>
        <begin position="311"/>
        <end position="330"/>
    </location>
</feature>
<dbReference type="Pfam" id="PF07690">
    <property type="entry name" value="MFS_1"/>
    <property type="match status" value="1"/>
</dbReference>